<reference evidence="17 18" key="1">
    <citation type="journal article" date="2008" name="Appl. Environ. Microbiol.">
        <title>Genomic insights into Mn(II) oxidation by the marine alphaproteobacterium Aurantimonas sp. strain SI85-9A1.</title>
        <authorList>
            <person name="Dick G.J."/>
            <person name="Podell S."/>
            <person name="Johnson H.A."/>
            <person name="Rivera-Espinoza Y."/>
            <person name="Bernier-Latmani R."/>
            <person name="McCarthy J.K."/>
            <person name="Torpey J.W."/>
            <person name="Clement B.G."/>
            <person name="Gaasterland T."/>
            <person name="Tebo B.M."/>
        </authorList>
    </citation>
    <scope>NUCLEOTIDE SEQUENCE [LARGE SCALE GENOMIC DNA]</scope>
    <source>
        <strain evidence="17 18">SI85-9A1</strain>
    </source>
</reference>
<dbReference type="InterPro" id="IPR036188">
    <property type="entry name" value="FAD/NAD-bd_sf"/>
</dbReference>
<dbReference type="Gene3D" id="3.50.50.60">
    <property type="entry name" value="FAD/NAD(P)-binding domain"/>
    <property type="match status" value="1"/>
</dbReference>
<name>Q1YEK5_AURMS</name>
<dbReference type="InterPro" id="IPR049398">
    <property type="entry name" value="ETF-QO/FixC_UQ-bd"/>
</dbReference>
<dbReference type="Pfam" id="PF05187">
    <property type="entry name" value="Fer4_ETF_QO"/>
    <property type="match status" value="1"/>
</dbReference>
<dbReference type="PROSITE" id="PS51379">
    <property type="entry name" value="4FE4S_FER_2"/>
    <property type="match status" value="1"/>
</dbReference>
<dbReference type="FunFam" id="3.30.70.20:FF:000012">
    <property type="entry name" value="Electron transfer flavoprotein-ubiquinone oxidoreductase, mitochondrial"/>
    <property type="match status" value="1"/>
</dbReference>
<evidence type="ECO:0000256" key="15">
    <source>
        <dbReference type="SAM" id="MobiDB-lite"/>
    </source>
</evidence>
<evidence type="ECO:0000256" key="2">
    <source>
        <dbReference type="ARBA" id="ARBA00002819"/>
    </source>
</evidence>
<dbReference type="EC" id="1.5.5.1" evidence="14"/>
<evidence type="ECO:0000313" key="17">
    <source>
        <dbReference type="EMBL" id="EAS48586.1"/>
    </source>
</evidence>
<evidence type="ECO:0000256" key="6">
    <source>
        <dbReference type="ARBA" id="ARBA00022723"/>
    </source>
</evidence>
<dbReference type="InterPro" id="IPR040156">
    <property type="entry name" value="ETF-QO"/>
</dbReference>
<dbReference type="EMBL" id="AAPJ01000008">
    <property type="protein sequence ID" value="EAS48586.1"/>
    <property type="molecule type" value="Genomic_DNA"/>
</dbReference>
<evidence type="ECO:0000256" key="13">
    <source>
        <dbReference type="ARBA" id="ARBA00052682"/>
    </source>
</evidence>
<keyword evidence="7 14" id="KW-0274">FAD</keyword>
<evidence type="ECO:0000256" key="12">
    <source>
        <dbReference type="ARBA" id="ARBA00023075"/>
    </source>
</evidence>
<keyword evidence="12 14" id="KW-0830">Ubiquinone</keyword>
<keyword evidence="18" id="KW-1185">Reference proteome</keyword>
<evidence type="ECO:0000256" key="5">
    <source>
        <dbReference type="ARBA" id="ARBA00022630"/>
    </source>
</evidence>
<dbReference type="Gene3D" id="3.30.70.20">
    <property type="match status" value="1"/>
</dbReference>
<evidence type="ECO:0000313" key="18">
    <source>
        <dbReference type="Proteomes" id="UP000000321"/>
    </source>
</evidence>
<dbReference type="Proteomes" id="UP000000321">
    <property type="component" value="Unassembled WGS sequence"/>
</dbReference>
<evidence type="ECO:0000256" key="7">
    <source>
        <dbReference type="ARBA" id="ARBA00022827"/>
    </source>
</evidence>
<evidence type="ECO:0000256" key="11">
    <source>
        <dbReference type="ARBA" id="ARBA00023014"/>
    </source>
</evidence>
<dbReference type="Gene3D" id="3.30.9.90">
    <property type="match status" value="1"/>
</dbReference>
<protein>
    <recommendedName>
        <fullName evidence="14">Electron transfer flavoprotein-ubiquinone oxidoreductase</fullName>
        <shortName evidence="14">ETF-QO</shortName>
        <ecNumber evidence="14">1.5.5.1</ecNumber>
    </recommendedName>
</protein>
<comment type="caution">
    <text evidence="17">The sequence shown here is derived from an EMBL/GenBank/DDBJ whole genome shotgun (WGS) entry which is preliminary data.</text>
</comment>
<dbReference type="GO" id="GO:0004174">
    <property type="term" value="F:electron-transferring-flavoprotein dehydrogenase activity"/>
    <property type="evidence" value="ECO:0007669"/>
    <property type="project" value="UniProtKB-UniRule"/>
</dbReference>
<dbReference type="GO" id="GO:0051539">
    <property type="term" value="F:4 iron, 4 sulfur cluster binding"/>
    <property type="evidence" value="ECO:0007669"/>
    <property type="project" value="UniProtKB-UniRule"/>
</dbReference>
<keyword evidence="10 14" id="KW-0408">Iron</keyword>
<dbReference type="Pfam" id="PF21162">
    <property type="entry name" value="ETFQO_UQ-bd"/>
    <property type="match status" value="1"/>
</dbReference>
<dbReference type="PANTHER" id="PTHR10617">
    <property type="entry name" value="ELECTRON TRANSFER FLAVOPROTEIN-UBIQUINONE OXIDOREDUCTASE"/>
    <property type="match status" value="1"/>
</dbReference>
<dbReference type="Pfam" id="PF01946">
    <property type="entry name" value="Thi4"/>
    <property type="match status" value="1"/>
</dbReference>
<comment type="catalytic activity">
    <reaction evidence="13 14">
        <text>a ubiquinone + reduced [electron-transfer flavoprotein] = a ubiquinol + oxidized [electron-transfer flavoprotein] + H(+)</text>
        <dbReference type="Rhea" id="RHEA:24052"/>
        <dbReference type="Rhea" id="RHEA-COMP:9565"/>
        <dbReference type="Rhea" id="RHEA-COMP:9566"/>
        <dbReference type="Rhea" id="RHEA-COMP:10685"/>
        <dbReference type="Rhea" id="RHEA-COMP:10686"/>
        <dbReference type="ChEBI" id="CHEBI:15378"/>
        <dbReference type="ChEBI" id="CHEBI:16389"/>
        <dbReference type="ChEBI" id="CHEBI:17976"/>
        <dbReference type="ChEBI" id="CHEBI:57692"/>
        <dbReference type="ChEBI" id="CHEBI:58307"/>
        <dbReference type="EC" id="1.5.5.1"/>
    </reaction>
</comment>
<dbReference type="SUPFAM" id="SSF51905">
    <property type="entry name" value="FAD/NAD(P)-binding domain"/>
    <property type="match status" value="1"/>
</dbReference>
<dbReference type="AlphaFoldDB" id="Q1YEK5"/>
<proteinExistence type="predicted"/>
<evidence type="ECO:0000256" key="3">
    <source>
        <dbReference type="ARBA" id="ARBA00022448"/>
    </source>
</evidence>
<feature type="region of interest" description="Disordered" evidence="15">
    <location>
        <begin position="17"/>
        <end position="38"/>
    </location>
</feature>
<dbReference type="InterPro" id="IPR007859">
    <property type="entry name" value="ETF-QO/FixX_C"/>
</dbReference>
<comment type="cofactor">
    <cofactor evidence="1 14">
        <name>FAD</name>
        <dbReference type="ChEBI" id="CHEBI:57692"/>
    </cofactor>
</comment>
<keyword evidence="9 14" id="KW-0560">Oxidoreductase</keyword>
<dbReference type="HOGENOM" id="CLU_009667_4_1_5"/>
<dbReference type="GO" id="GO:0046872">
    <property type="term" value="F:metal ion binding"/>
    <property type="evidence" value="ECO:0007669"/>
    <property type="project" value="UniProtKB-KW"/>
</dbReference>
<feature type="compositionally biased region" description="Polar residues" evidence="15">
    <location>
        <begin position="27"/>
        <end position="36"/>
    </location>
</feature>
<sequence length="583" mass="63746">MGRLHPVRTCTRMRGVCPRHRKDPETMSDTASQTETLPERESMEFDVVIVGAGPAGLSAAIRLKQIDPELSVVVLEKGAEVGAHVLSGNVLDPSALDVLLPEWREEETPIKTKVTDDRFYLYGASGSFRLPNALMPKLMNNHGNFVVSLGLVCKWMAEKAEALGVEIYPGFAASEILYDDSNAVIGVATGDMGVARSGEPGPMYQRGMALMGKYVMIGEGVRGSLAKQLIRGYGLDEGREPGKFGIGLKELWEIDPAKSKPGRVQHSFGWPLDSGTGGGSFLYHLGENQVYVGYVVHLNYKNPYLSPFEEFQRFKTHPDIAELLEGGKRIAYGARAITEGGWQSVPKLVFPGGALIGCSAGFVNVPRIKGVHNAMTSGMLAAEKAAEAIKAGRAHDVLSAYDDEWRTSAIGRDLKPVRNVKPLWSKYGTLLGIGLGGLDMWTNSLFGFSFFGTQKHGKPDHACLEPAAKHRKIDYPKPDGVLTFDKVSSVYLSNTNHEEDQPVHLQVKDPQLQHDSEFAVYAGPSQRYCPAGVYEWVQEGGEEKFVINAQNCVHCKTCDIKDPNQNINWVPPQGGEGPVYQVM</sequence>
<keyword evidence="4" id="KW-0004">4Fe-4S</keyword>
<evidence type="ECO:0000256" key="8">
    <source>
        <dbReference type="ARBA" id="ARBA00022982"/>
    </source>
</evidence>
<keyword evidence="6 14" id="KW-0479">Metal-binding</keyword>
<comment type="cofactor">
    <cofactor evidence="14">
        <name>[4Fe-4S] cluster</name>
        <dbReference type="ChEBI" id="CHEBI:49883"/>
    </cofactor>
    <text evidence="14">Binds 1 [4Fe-4S] cluster.</text>
</comment>
<dbReference type="SUPFAM" id="SSF54373">
    <property type="entry name" value="FAD-linked reductases, C-terminal domain"/>
    <property type="match status" value="1"/>
</dbReference>
<accession>Q1YEK5</accession>
<dbReference type="SUPFAM" id="SSF54862">
    <property type="entry name" value="4Fe-4S ferredoxins"/>
    <property type="match status" value="1"/>
</dbReference>
<keyword evidence="5 14" id="KW-0285">Flavoprotein</keyword>
<dbReference type="BioCyc" id="AURANTIMONAS:SI859A1_01070-MONOMER"/>
<dbReference type="PANTHER" id="PTHR10617:SF107">
    <property type="entry name" value="ELECTRON TRANSFER FLAVOPROTEIN-UBIQUINONE OXIDOREDUCTASE, MITOCHONDRIAL"/>
    <property type="match status" value="1"/>
</dbReference>
<organism evidence="17 18">
    <name type="scientific">Aurantimonas manganoxydans (strain ATCC BAA-1229 / DSM 21871 / SI85-9A1)</name>
    <dbReference type="NCBI Taxonomy" id="287752"/>
    <lineage>
        <taxon>Bacteria</taxon>
        <taxon>Pseudomonadati</taxon>
        <taxon>Pseudomonadota</taxon>
        <taxon>Alphaproteobacteria</taxon>
        <taxon>Hyphomicrobiales</taxon>
        <taxon>Aurantimonadaceae</taxon>
        <taxon>Aurantimonas</taxon>
    </lineage>
</organism>
<keyword evidence="8 14" id="KW-0249">Electron transport</keyword>
<dbReference type="PRINTS" id="PR00411">
    <property type="entry name" value="PNDRDTASEI"/>
</dbReference>
<evidence type="ECO:0000256" key="1">
    <source>
        <dbReference type="ARBA" id="ARBA00001974"/>
    </source>
</evidence>
<feature type="domain" description="4Fe-4S ferredoxin-type" evidence="16">
    <location>
        <begin position="543"/>
        <end position="572"/>
    </location>
</feature>
<evidence type="ECO:0000256" key="14">
    <source>
        <dbReference type="RuleBase" id="RU366068"/>
    </source>
</evidence>
<evidence type="ECO:0000256" key="9">
    <source>
        <dbReference type="ARBA" id="ARBA00023002"/>
    </source>
</evidence>
<keyword evidence="3 14" id="KW-0813">Transport</keyword>
<evidence type="ECO:0000256" key="10">
    <source>
        <dbReference type="ARBA" id="ARBA00023004"/>
    </source>
</evidence>
<comment type="function">
    <text evidence="2 14">Accepts electrons from ETF and reduces ubiquinone.</text>
</comment>
<evidence type="ECO:0000259" key="16">
    <source>
        <dbReference type="PROSITE" id="PS51379"/>
    </source>
</evidence>
<evidence type="ECO:0000256" key="4">
    <source>
        <dbReference type="ARBA" id="ARBA00022485"/>
    </source>
</evidence>
<dbReference type="InterPro" id="IPR017896">
    <property type="entry name" value="4Fe4S_Fe-S-bd"/>
</dbReference>
<keyword evidence="11 14" id="KW-0411">Iron-sulfur</keyword>
<gene>
    <name evidence="17" type="ORF">SI859A1_01070</name>
</gene>